<dbReference type="GO" id="GO:0008124">
    <property type="term" value="F:4-alpha-hydroxytetrahydrobiopterin dehydratase activity"/>
    <property type="evidence" value="ECO:0007669"/>
    <property type="project" value="UniProtKB-EC"/>
</dbReference>
<comment type="similarity">
    <text evidence="2 4">Belongs to the pterin-4-alpha-carbinolamine dehydratase family.</text>
</comment>
<organism evidence="6 7">
    <name type="scientific">Rubrivirga litoralis</name>
    <dbReference type="NCBI Taxonomy" id="3075598"/>
    <lineage>
        <taxon>Bacteria</taxon>
        <taxon>Pseudomonadati</taxon>
        <taxon>Rhodothermota</taxon>
        <taxon>Rhodothermia</taxon>
        <taxon>Rhodothermales</taxon>
        <taxon>Rubricoccaceae</taxon>
        <taxon>Rubrivirga</taxon>
    </lineage>
</organism>
<dbReference type="PANTHER" id="PTHR12599">
    <property type="entry name" value="PTERIN-4-ALPHA-CARBINOLAMINE DEHYDRATASE"/>
    <property type="match status" value="1"/>
</dbReference>
<dbReference type="Pfam" id="PF01329">
    <property type="entry name" value="Pterin_4a"/>
    <property type="match status" value="1"/>
</dbReference>
<comment type="catalytic activity">
    <reaction evidence="1 4">
        <text>(4aS,6R)-4a-hydroxy-L-erythro-5,6,7,8-tetrahydrobiopterin = (6R)-L-erythro-6,7-dihydrobiopterin + H2O</text>
        <dbReference type="Rhea" id="RHEA:11920"/>
        <dbReference type="ChEBI" id="CHEBI:15377"/>
        <dbReference type="ChEBI" id="CHEBI:15642"/>
        <dbReference type="ChEBI" id="CHEBI:43120"/>
        <dbReference type="EC" id="4.2.1.96"/>
    </reaction>
</comment>
<evidence type="ECO:0000256" key="3">
    <source>
        <dbReference type="ARBA" id="ARBA00023239"/>
    </source>
</evidence>
<reference evidence="6 7" key="1">
    <citation type="submission" date="2023-09" db="EMBL/GenBank/DDBJ databases">
        <authorList>
            <person name="Rey-Velasco X."/>
        </authorList>
    </citation>
    <scope>NUCLEOTIDE SEQUENCE [LARGE SCALE GENOMIC DNA]</scope>
    <source>
        <strain evidence="6 7">F394</strain>
    </source>
</reference>
<dbReference type="Gene3D" id="3.30.1360.20">
    <property type="entry name" value="Transcriptional coactivator/pterin dehydratase"/>
    <property type="match status" value="1"/>
</dbReference>
<feature type="region of interest" description="Disordered" evidence="5">
    <location>
        <begin position="1"/>
        <end position="29"/>
    </location>
</feature>
<keyword evidence="3 4" id="KW-0456">Lyase</keyword>
<dbReference type="SUPFAM" id="SSF55248">
    <property type="entry name" value="PCD-like"/>
    <property type="match status" value="1"/>
</dbReference>
<evidence type="ECO:0000256" key="4">
    <source>
        <dbReference type="HAMAP-Rule" id="MF_00434"/>
    </source>
</evidence>
<keyword evidence="7" id="KW-1185">Reference proteome</keyword>
<accession>A0ABU3BNI8</accession>
<dbReference type="EMBL" id="JAVRHT010000005">
    <property type="protein sequence ID" value="MDT0630872.1"/>
    <property type="molecule type" value="Genomic_DNA"/>
</dbReference>
<protein>
    <recommendedName>
        <fullName evidence="4">Putative pterin-4-alpha-carbinolamine dehydratase</fullName>
        <shortName evidence="4">PHS</shortName>
        <ecNumber evidence="4">4.2.1.96</ecNumber>
    </recommendedName>
    <alternativeName>
        <fullName evidence="4">4-alpha-hydroxy-tetrahydropterin dehydratase</fullName>
    </alternativeName>
    <alternativeName>
        <fullName evidence="4">Pterin carbinolamine dehydratase</fullName>
        <shortName evidence="4">PCD</shortName>
    </alternativeName>
</protein>
<evidence type="ECO:0000313" key="6">
    <source>
        <dbReference type="EMBL" id="MDT0630872.1"/>
    </source>
</evidence>
<feature type="compositionally biased region" description="Basic and acidic residues" evidence="5">
    <location>
        <begin position="20"/>
        <end position="29"/>
    </location>
</feature>
<evidence type="ECO:0000313" key="7">
    <source>
        <dbReference type="Proteomes" id="UP001267426"/>
    </source>
</evidence>
<name>A0ABU3BNI8_9BACT</name>
<dbReference type="RefSeq" id="WP_311662208.1">
    <property type="nucleotide sequence ID" value="NZ_JAVRHT010000005.1"/>
</dbReference>
<gene>
    <name evidence="6" type="ORF">RM540_03850</name>
</gene>
<evidence type="ECO:0000256" key="2">
    <source>
        <dbReference type="ARBA" id="ARBA00006472"/>
    </source>
</evidence>
<dbReference type="InterPro" id="IPR036428">
    <property type="entry name" value="PCD_sf"/>
</dbReference>
<dbReference type="PANTHER" id="PTHR12599:SF0">
    <property type="entry name" value="PTERIN-4-ALPHA-CARBINOLAMINE DEHYDRATASE"/>
    <property type="match status" value="1"/>
</dbReference>
<dbReference type="NCBIfam" id="NF002017">
    <property type="entry name" value="PRK00823.1-2"/>
    <property type="match status" value="1"/>
</dbReference>
<evidence type="ECO:0000256" key="5">
    <source>
        <dbReference type="SAM" id="MobiDB-lite"/>
    </source>
</evidence>
<dbReference type="Proteomes" id="UP001267426">
    <property type="component" value="Unassembled WGS sequence"/>
</dbReference>
<evidence type="ECO:0000256" key="1">
    <source>
        <dbReference type="ARBA" id="ARBA00001554"/>
    </source>
</evidence>
<proteinExistence type="inferred from homology"/>
<sequence length="98" mass="11097">MPARRTPLSDDQIADALPEGWRHETDGEESRLEQTFSFDDFRTAFAFLTRVAFEAEAVDHHPEIANVYDTVHLSLSTHDAGNRVTEKDLDLARRVSAI</sequence>
<dbReference type="HAMAP" id="MF_00434">
    <property type="entry name" value="Pterin_4_alpha"/>
    <property type="match status" value="1"/>
</dbReference>
<dbReference type="InterPro" id="IPR001533">
    <property type="entry name" value="Pterin_deHydtase"/>
</dbReference>
<dbReference type="EC" id="4.2.1.96" evidence="4"/>
<comment type="caution">
    <text evidence="6">The sequence shown here is derived from an EMBL/GenBank/DDBJ whole genome shotgun (WGS) entry which is preliminary data.</text>
</comment>